<protein>
    <submittedName>
        <fullName evidence="2">Uncharacterized protein</fullName>
    </submittedName>
</protein>
<feature type="compositionally biased region" description="Polar residues" evidence="1">
    <location>
        <begin position="1"/>
        <end position="28"/>
    </location>
</feature>
<dbReference type="Proteomes" id="UP000000267">
    <property type="component" value="Unassembled WGS sequence"/>
</dbReference>
<feature type="region of interest" description="Disordered" evidence="1">
    <location>
        <begin position="1"/>
        <end position="42"/>
    </location>
</feature>
<evidence type="ECO:0000313" key="3">
    <source>
        <dbReference type="Proteomes" id="UP000000267"/>
    </source>
</evidence>
<dbReference type="GeneID" id="5546593"/>
<dbReference type="InParanoid" id="A7THI7"/>
<evidence type="ECO:0000256" key="1">
    <source>
        <dbReference type="SAM" id="MobiDB-lite"/>
    </source>
</evidence>
<proteinExistence type="predicted"/>
<reference evidence="2 3" key="1">
    <citation type="journal article" date="2007" name="Proc. Natl. Acad. Sci. U.S.A.">
        <title>Independent sorting-out of thousands of duplicated gene pairs in two yeast species descended from a whole-genome duplication.</title>
        <authorList>
            <person name="Scannell D.R."/>
            <person name="Frank A.C."/>
            <person name="Conant G.C."/>
            <person name="Byrne K.P."/>
            <person name="Woolfit M."/>
            <person name="Wolfe K.H."/>
        </authorList>
    </citation>
    <scope>NUCLEOTIDE SEQUENCE [LARGE SCALE GENOMIC DNA]</scope>
    <source>
        <strain evidence="3">ATCC 22028 / DSM 70294 / BCRC 21397 / CBS 2163 / NBRC 10782 / NRRL Y-8283 / UCD 57-17</strain>
    </source>
</reference>
<feature type="region of interest" description="Disordered" evidence="1">
    <location>
        <begin position="56"/>
        <end position="114"/>
    </location>
</feature>
<organism evidence="3">
    <name type="scientific">Vanderwaltozyma polyspora (strain ATCC 22028 / DSM 70294 / BCRC 21397 / CBS 2163 / NBRC 10782 / NRRL Y-8283 / UCD 57-17)</name>
    <name type="common">Kluyveromyces polysporus</name>
    <dbReference type="NCBI Taxonomy" id="436907"/>
    <lineage>
        <taxon>Eukaryota</taxon>
        <taxon>Fungi</taxon>
        <taxon>Dikarya</taxon>
        <taxon>Ascomycota</taxon>
        <taxon>Saccharomycotina</taxon>
        <taxon>Saccharomycetes</taxon>
        <taxon>Saccharomycetales</taxon>
        <taxon>Saccharomycetaceae</taxon>
        <taxon>Vanderwaltozyma</taxon>
    </lineage>
</organism>
<keyword evidence="3" id="KW-1185">Reference proteome</keyword>
<dbReference type="RefSeq" id="XP_001646169.1">
    <property type="nucleotide sequence ID" value="XM_001646119.1"/>
</dbReference>
<gene>
    <name evidence="2" type="ORF">Kpol_1039p62</name>
</gene>
<dbReference type="KEGG" id="vpo:Kpol_1039p62"/>
<feature type="compositionally biased region" description="Basic residues" evidence="1">
    <location>
        <begin position="84"/>
        <end position="93"/>
    </location>
</feature>
<name>A7THI7_VANPO</name>
<evidence type="ECO:0000313" key="2">
    <source>
        <dbReference type="EMBL" id="EDO18311.1"/>
    </source>
</evidence>
<dbReference type="HOGENOM" id="CLU_1826766_0_0_1"/>
<sequence>MTTASQNSLPMLSQQHSLDSVSDTNHSQMHNHHHHTHHHGGGGAFSWLSHLFYSKKISGGPDASKDKTIVNNNINTDKDIQSYNKHHPHHQVHLHPNQQQQQQKQPAPPQLSQNDIQQLDKFWSDTRNFNADMFDDSSDEE</sequence>
<feature type="compositionally biased region" description="Low complexity" evidence="1">
    <location>
        <begin position="94"/>
        <end position="105"/>
    </location>
</feature>
<dbReference type="EMBL" id="DS480391">
    <property type="protein sequence ID" value="EDO18311.1"/>
    <property type="molecule type" value="Genomic_DNA"/>
</dbReference>
<accession>A7THI7</accession>
<dbReference type="AlphaFoldDB" id="A7THI7"/>
<feature type="compositionally biased region" description="Basic residues" evidence="1">
    <location>
        <begin position="29"/>
        <end position="40"/>
    </location>
</feature>